<dbReference type="PANTHER" id="PTHR46169:SF29">
    <property type="entry name" value="DNA REPLICATION-RELATED ELEMENT FACTOR, ISOFORM A"/>
    <property type="match status" value="1"/>
</dbReference>
<evidence type="ECO:0000313" key="3">
    <source>
        <dbReference type="EMBL" id="CAD9009078.1"/>
    </source>
</evidence>
<reference evidence="3" key="1">
    <citation type="submission" date="2021-01" db="EMBL/GenBank/DDBJ databases">
        <authorList>
            <person name="Corre E."/>
            <person name="Pelletier E."/>
            <person name="Niang G."/>
            <person name="Scheremetjew M."/>
            <person name="Finn R."/>
            <person name="Kale V."/>
            <person name="Holt S."/>
            <person name="Cochrane G."/>
            <person name="Meng A."/>
            <person name="Brown T."/>
            <person name="Cohen L."/>
        </authorList>
    </citation>
    <scope>NUCLEOTIDE SEQUENCE</scope>
    <source>
        <strain evidence="3">NIES-381</strain>
    </source>
</reference>
<proteinExistence type="predicted"/>
<dbReference type="GO" id="GO:0046983">
    <property type="term" value="F:protein dimerization activity"/>
    <property type="evidence" value="ECO:0007669"/>
    <property type="project" value="InterPro"/>
</dbReference>
<protein>
    <recommendedName>
        <fullName evidence="2">HAT C-terminal dimerisation domain-containing protein</fullName>
    </recommendedName>
</protein>
<dbReference type="AlphaFoldDB" id="A0A7S1IDG4"/>
<feature type="compositionally biased region" description="Low complexity" evidence="1">
    <location>
        <begin position="1"/>
        <end position="10"/>
    </location>
</feature>
<evidence type="ECO:0000259" key="2">
    <source>
        <dbReference type="Pfam" id="PF05699"/>
    </source>
</evidence>
<dbReference type="GO" id="GO:0005634">
    <property type="term" value="C:nucleus"/>
    <property type="evidence" value="ECO:0007669"/>
    <property type="project" value="TreeGrafter"/>
</dbReference>
<name>A0A7S1IDG4_9EUGL</name>
<dbReference type="GO" id="GO:0006357">
    <property type="term" value="P:regulation of transcription by RNA polymerase II"/>
    <property type="evidence" value="ECO:0007669"/>
    <property type="project" value="TreeGrafter"/>
</dbReference>
<dbReference type="Pfam" id="PF05699">
    <property type="entry name" value="Dimer_Tnp_hAT"/>
    <property type="match status" value="1"/>
</dbReference>
<dbReference type="SUPFAM" id="SSF53098">
    <property type="entry name" value="Ribonuclease H-like"/>
    <property type="match status" value="1"/>
</dbReference>
<accession>A0A7S1IDG4</accession>
<dbReference type="EMBL" id="HBGA01054864">
    <property type="protein sequence ID" value="CAD9009078.1"/>
    <property type="molecule type" value="Transcribed_RNA"/>
</dbReference>
<gene>
    <name evidence="3" type="ORF">EGYM00392_LOCUS20172</name>
</gene>
<feature type="region of interest" description="Disordered" evidence="1">
    <location>
        <begin position="1"/>
        <end position="22"/>
    </location>
</feature>
<feature type="domain" description="HAT C-terminal dimerisation" evidence="2">
    <location>
        <begin position="28"/>
        <end position="82"/>
    </location>
</feature>
<sequence length="117" mass="12876">MRRSGLLSLLEDSDSEAESELPEVKDDLSLYLDEAPAPMDTDVIAWYRTNGSRFPSVTKMARQYLSTPATSAGVERLFSAAGLTRGDLAQALSEENLGNRMFAACNYTPDLYTYSPL</sequence>
<dbReference type="InterPro" id="IPR008906">
    <property type="entry name" value="HATC_C_dom"/>
</dbReference>
<organism evidence="3">
    <name type="scientific">Eutreptiella gymnastica</name>
    <dbReference type="NCBI Taxonomy" id="73025"/>
    <lineage>
        <taxon>Eukaryota</taxon>
        <taxon>Discoba</taxon>
        <taxon>Euglenozoa</taxon>
        <taxon>Euglenida</taxon>
        <taxon>Spirocuta</taxon>
        <taxon>Euglenophyceae</taxon>
        <taxon>Eutreptiales</taxon>
        <taxon>Eutreptiaceae</taxon>
        <taxon>Eutreptiella</taxon>
    </lineage>
</organism>
<dbReference type="PANTHER" id="PTHR46169">
    <property type="entry name" value="DNA REPLICATION-RELATED ELEMENT FACTOR, ISOFORM A"/>
    <property type="match status" value="1"/>
</dbReference>
<dbReference type="InterPro" id="IPR012337">
    <property type="entry name" value="RNaseH-like_sf"/>
</dbReference>
<feature type="compositionally biased region" description="Acidic residues" evidence="1">
    <location>
        <begin position="11"/>
        <end position="21"/>
    </location>
</feature>
<dbReference type="InterPro" id="IPR052717">
    <property type="entry name" value="Vacuolar_transposase_reg"/>
</dbReference>
<evidence type="ECO:0000256" key="1">
    <source>
        <dbReference type="SAM" id="MobiDB-lite"/>
    </source>
</evidence>